<accession>A0ACC1T0Z9</accession>
<dbReference type="Proteomes" id="UP001148662">
    <property type="component" value="Unassembled WGS sequence"/>
</dbReference>
<keyword evidence="2" id="KW-1185">Reference proteome</keyword>
<comment type="caution">
    <text evidence="1">The sequence shown here is derived from an EMBL/GenBank/DDBJ whole genome shotgun (WGS) entry which is preliminary data.</text>
</comment>
<sequence length="247" mass="28413">MSVPWVAHPWPAPNVPGSVFWPSHWLSFPRTSVAQDLMHITGGNPLPGTLHTWTPLAWPPSLEGMRVPIHMHPFLAPNPFGTSPHIDWDLSMLPQTAKRVTGRNCIVDPASAFKDDATWPPTNTMLIASDFILQEGWGPIAIQKTKAIKVLDVLMAVYDYFQEQLSEEDVRHLRRLNPNNYRMLVDAYQQRCRRSLTLRGWERRQGLRRVDLLGDNRKWWGKGLWITYVNGSWYCNLGTVSAPYRYE</sequence>
<evidence type="ECO:0000313" key="1">
    <source>
        <dbReference type="EMBL" id="KAJ3550642.1"/>
    </source>
</evidence>
<name>A0ACC1T0Z9_9APHY</name>
<dbReference type="EMBL" id="JANHOG010000891">
    <property type="protein sequence ID" value="KAJ3550642.1"/>
    <property type="molecule type" value="Genomic_DNA"/>
</dbReference>
<evidence type="ECO:0000313" key="2">
    <source>
        <dbReference type="Proteomes" id="UP001148662"/>
    </source>
</evidence>
<protein>
    <submittedName>
        <fullName evidence="1">Uncharacterized protein</fullName>
    </submittedName>
</protein>
<reference evidence="1" key="1">
    <citation type="submission" date="2022-07" db="EMBL/GenBank/DDBJ databases">
        <title>Genome Sequence of Phlebia brevispora.</title>
        <authorList>
            <person name="Buettner E."/>
        </authorList>
    </citation>
    <scope>NUCLEOTIDE SEQUENCE</scope>
    <source>
        <strain evidence="1">MPL23</strain>
    </source>
</reference>
<organism evidence="1 2">
    <name type="scientific">Phlebia brevispora</name>
    <dbReference type="NCBI Taxonomy" id="194682"/>
    <lineage>
        <taxon>Eukaryota</taxon>
        <taxon>Fungi</taxon>
        <taxon>Dikarya</taxon>
        <taxon>Basidiomycota</taxon>
        <taxon>Agaricomycotina</taxon>
        <taxon>Agaricomycetes</taxon>
        <taxon>Polyporales</taxon>
        <taxon>Meruliaceae</taxon>
        <taxon>Phlebia</taxon>
    </lineage>
</organism>
<gene>
    <name evidence="1" type="ORF">NM688_g5025</name>
</gene>
<proteinExistence type="predicted"/>